<evidence type="ECO:0000259" key="2">
    <source>
        <dbReference type="Pfam" id="PF00437"/>
    </source>
</evidence>
<dbReference type="AlphaFoldDB" id="A0A496PKG9"/>
<comment type="similarity">
    <text evidence="1">Belongs to the GSP E family.</text>
</comment>
<protein>
    <submittedName>
        <fullName evidence="3">CpaF family protein</fullName>
    </submittedName>
</protein>
<dbReference type="SUPFAM" id="SSF52540">
    <property type="entry name" value="P-loop containing nucleoside triphosphate hydrolases"/>
    <property type="match status" value="1"/>
</dbReference>
<dbReference type="PANTHER" id="PTHR30486:SF6">
    <property type="entry name" value="TYPE IV PILUS RETRACTATION ATPASE PILT"/>
    <property type="match status" value="1"/>
</dbReference>
<dbReference type="InterPro" id="IPR050921">
    <property type="entry name" value="T4SS_GSP_E_ATPase"/>
</dbReference>
<dbReference type="Gene3D" id="3.30.450.380">
    <property type="match status" value="1"/>
</dbReference>
<sequence length="409" mass="43816">MSDAVKWVEGEVRAAVIRDGLHPGRDHERIHALVTGAVQDYDLRSLSEDLPRLGDLETAGRAVMDALTGLGPLQPFMDDPGVEEIWLNGAERVFIARGGVSELTSLRLSHDEVRTLVERMLAPTNRRLDLSSPFVDAALADGSRLHVAIPDVTRGEWFVNIRKFVARAQRLDHLVDSGSLSVPAARYLQAAVTAGLNILVSGATQAGKTTLLNCLTAAIGARERLVTAEEVFELTPPLRDVAALQCRPANLDGAGEIGLRRLVKEALRMRPDRIVVGEVREAESLDLLLALNAGLPGMCTIHANGAREALSKMCTLPLLAGNNIGADFVVPTVAASLDLVVHCVKAGDGRRSVREIALVGSANEGGTIELSRIFVDEGAGLRLRGEADPEHPKFRRAGIEIRPLLGSAA</sequence>
<comment type="caution">
    <text evidence="3">The sequence shown here is derived from an EMBL/GenBank/DDBJ whole genome shotgun (WGS) entry which is preliminary data.</text>
</comment>
<name>A0A496PKG9_9MICC</name>
<dbReference type="InterPro" id="IPR027417">
    <property type="entry name" value="P-loop_NTPase"/>
</dbReference>
<dbReference type="CDD" id="cd01130">
    <property type="entry name" value="VirB11-like_ATPase"/>
    <property type="match status" value="1"/>
</dbReference>
<dbReference type="InterPro" id="IPR001482">
    <property type="entry name" value="T2SS/T4SS_dom"/>
</dbReference>
<accession>A0A496PKG9</accession>
<evidence type="ECO:0000313" key="3">
    <source>
        <dbReference type="EMBL" id="RKW70996.1"/>
    </source>
</evidence>
<gene>
    <name evidence="3" type="ORF">DWQ67_04100</name>
</gene>
<evidence type="ECO:0000313" key="4">
    <source>
        <dbReference type="Proteomes" id="UP000273119"/>
    </source>
</evidence>
<keyword evidence="4" id="KW-1185">Reference proteome</keyword>
<evidence type="ECO:0000256" key="1">
    <source>
        <dbReference type="ARBA" id="ARBA00006611"/>
    </source>
</evidence>
<reference evidence="3 4" key="1">
    <citation type="submission" date="2018-07" db="EMBL/GenBank/DDBJ databases">
        <title>Arthrobacter sp. nov., isolated from raw cow's milk with high bacterial count.</title>
        <authorList>
            <person name="Hahne J."/>
            <person name="Isele D."/>
            <person name="Lipski A."/>
        </authorList>
    </citation>
    <scope>NUCLEOTIDE SEQUENCE [LARGE SCALE GENOMIC DNA]</scope>
    <source>
        <strain evidence="3 4">JZ R-183</strain>
    </source>
</reference>
<dbReference type="RefSeq" id="WP_121484331.1">
    <property type="nucleotide sequence ID" value="NZ_QQXL01000002.1"/>
</dbReference>
<dbReference type="GO" id="GO:0016887">
    <property type="term" value="F:ATP hydrolysis activity"/>
    <property type="evidence" value="ECO:0007669"/>
    <property type="project" value="InterPro"/>
</dbReference>
<feature type="domain" description="Bacterial type II secretion system protein E" evidence="2">
    <location>
        <begin position="68"/>
        <end position="341"/>
    </location>
</feature>
<proteinExistence type="inferred from homology"/>
<dbReference type="Pfam" id="PF00437">
    <property type="entry name" value="T2SSE"/>
    <property type="match status" value="1"/>
</dbReference>
<dbReference type="Proteomes" id="UP000273119">
    <property type="component" value="Unassembled WGS sequence"/>
</dbReference>
<dbReference type="Gene3D" id="3.40.50.300">
    <property type="entry name" value="P-loop containing nucleotide triphosphate hydrolases"/>
    <property type="match status" value="1"/>
</dbReference>
<organism evidence="3 4">
    <name type="scientific">Galactobacter caseinivorans</name>
    <dbReference type="NCBI Taxonomy" id="2676123"/>
    <lineage>
        <taxon>Bacteria</taxon>
        <taxon>Bacillati</taxon>
        <taxon>Actinomycetota</taxon>
        <taxon>Actinomycetes</taxon>
        <taxon>Micrococcales</taxon>
        <taxon>Micrococcaceae</taxon>
        <taxon>Galactobacter</taxon>
    </lineage>
</organism>
<dbReference type="PANTHER" id="PTHR30486">
    <property type="entry name" value="TWITCHING MOTILITY PROTEIN PILT"/>
    <property type="match status" value="1"/>
</dbReference>
<dbReference type="EMBL" id="QQXL01000002">
    <property type="protein sequence ID" value="RKW70996.1"/>
    <property type="molecule type" value="Genomic_DNA"/>
</dbReference>